<dbReference type="PANTHER" id="PTHR43312">
    <property type="entry name" value="D-THREO-ALDOSE 1-DEHYDROGENASE"/>
    <property type="match status" value="1"/>
</dbReference>
<dbReference type="InterPro" id="IPR036812">
    <property type="entry name" value="NAD(P)_OxRdtase_dom_sf"/>
</dbReference>
<proteinExistence type="predicted"/>
<dbReference type="Proteomes" id="UP001305702">
    <property type="component" value="Chromosome"/>
</dbReference>
<protein>
    <submittedName>
        <fullName evidence="2">Aldo/keto reductase</fullName>
    </submittedName>
</protein>
<name>A0AA96RGQ5_9BACL</name>
<dbReference type="PANTHER" id="PTHR43312:SF1">
    <property type="entry name" value="NADP-DEPENDENT OXIDOREDUCTASE DOMAIN-CONTAINING PROTEIN"/>
    <property type="match status" value="1"/>
</dbReference>
<dbReference type="Pfam" id="PF00248">
    <property type="entry name" value="Aldo_ket_red"/>
    <property type="match status" value="1"/>
</dbReference>
<dbReference type="CDD" id="cd19097">
    <property type="entry name" value="AKR_unchar"/>
    <property type="match status" value="1"/>
</dbReference>
<accession>A0AA96RGQ5</accession>
<dbReference type="InterPro" id="IPR023210">
    <property type="entry name" value="NADP_OxRdtase_dom"/>
</dbReference>
<keyword evidence="3" id="KW-1185">Reference proteome</keyword>
<dbReference type="InterPro" id="IPR053135">
    <property type="entry name" value="AKR2_Oxidoreductase"/>
</dbReference>
<dbReference type="GO" id="GO:0016491">
    <property type="term" value="F:oxidoreductase activity"/>
    <property type="evidence" value="ECO:0007669"/>
    <property type="project" value="InterPro"/>
</dbReference>
<evidence type="ECO:0000259" key="1">
    <source>
        <dbReference type="Pfam" id="PF00248"/>
    </source>
</evidence>
<dbReference type="RefSeq" id="WP_315607067.1">
    <property type="nucleotide sequence ID" value="NZ_CP130318.1"/>
</dbReference>
<gene>
    <name evidence="2" type="ORF">MJA45_09750</name>
</gene>
<dbReference type="PRINTS" id="PR00069">
    <property type="entry name" value="ALDKETRDTASE"/>
</dbReference>
<dbReference type="KEGG" id="paun:MJA45_09750"/>
<dbReference type="InterPro" id="IPR020471">
    <property type="entry name" value="AKR"/>
</dbReference>
<evidence type="ECO:0000313" key="3">
    <source>
        <dbReference type="Proteomes" id="UP001305702"/>
    </source>
</evidence>
<sequence length="316" mass="34925">MSAAETRSFLSPLTLGTVQLGLTYGVANQTRQPDQETATRLLDAAVEGGIHSFDTAPSYGSSEEVLGRYFAGKPIPSLISKWTLSEEPGKPELRQQIYDTLENSAAKLGVTRVPAMLLHTPLILASRGAEVTGLLRECVQAGLVDKVGVSLANHVDQEFEAIWPFLQDDLYELVQIPFNVLDQRLIRTGALEKLRQSGKLVLARSAYLQGLIFLEDDRLPDHLKQASPWLAKLRRLAEREGMSMAELAFAYVRDTPGITSVLVGAETPEQVRSNVGLLNAKPLSEQTRAEIEREFLHVPDSIIVPTLWNLWKNTSK</sequence>
<organism evidence="2 3">
    <name type="scientific">Paenibacillus aurantius</name>
    <dbReference type="NCBI Taxonomy" id="2918900"/>
    <lineage>
        <taxon>Bacteria</taxon>
        <taxon>Bacillati</taxon>
        <taxon>Bacillota</taxon>
        <taxon>Bacilli</taxon>
        <taxon>Bacillales</taxon>
        <taxon>Paenibacillaceae</taxon>
        <taxon>Paenibacillus</taxon>
    </lineage>
</organism>
<dbReference type="EMBL" id="CP130318">
    <property type="protein sequence ID" value="WNQ13287.1"/>
    <property type="molecule type" value="Genomic_DNA"/>
</dbReference>
<evidence type="ECO:0000313" key="2">
    <source>
        <dbReference type="EMBL" id="WNQ13287.1"/>
    </source>
</evidence>
<dbReference type="SUPFAM" id="SSF51430">
    <property type="entry name" value="NAD(P)-linked oxidoreductase"/>
    <property type="match status" value="1"/>
</dbReference>
<reference evidence="2 3" key="1">
    <citation type="submission" date="2022-02" db="EMBL/GenBank/DDBJ databases">
        <title>Paenibacillus sp. MBLB1776 Whole Genome Shotgun Sequencing.</title>
        <authorList>
            <person name="Hwang C.Y."/>
            <person name="Cho E.-S."/>
            <person name="Seo M.-J."/>
        </authorList>
    </citation>
    <scope>NUCLEOTIDE SEQUENCE [LARGE SCALE GENOMIC DNA]</scope>
    <source>
        <strain evidence="2 3">MBLB1776</strain>
    </source>
</reference>
<dbReference type="AlphaFoldDB" id="A0AA96RGQ5"/>
<dbReference type="Gene3D" id="3.20.20.100">
    <property type="entry name" value="NADP-dependent oxidoreductase domain"/>
    <property type="match status" value="1"/>
</dbReference>
<feature type="domain" description="NADP-dependent oxidoreductase" evidence="1">
    <location>
        <begin position="13"/>
        <end position="292"/>
    </location>
</feature>